<dbReference type="Gene3D" id="2.160.10.10">
    <property type="entry name" value="Hexapeptide repeat proteins"/>
    <property type="match status" value="1"/>
</dbReference>
<evidence type="ECO:0000259" key="22">
    <source>
        <dbReference type="Pfam" id="PF25087"/>
    </source>
</evidence>
<feature type="binding site" evidence="20">
    <location>
        <position position="440"/>
    </location>
    <ligand>
        <name>acetyl-CoA</name>
        <dbReference type="ChEBI" id="CHEBI:57288"/>
    </ligand>
</feature>
<evidence type="ECO:0000256" key="1">
    <source>
        <dbReference type="ARBA" id="ARBA00004496"/>
    </source>
</evidence>
<dbReference type="GO" id="GO:0006048">
    <property type="term" value="P:UDP-N-acetylglucosamine biosynthetic process"/>
    <property type="evidence" value="ECO:0007669"/>
    <property type="project" value="UniProtKB-UniPathway"/>
</dbReference>
<feature type="binding site" evidence="20">
    <location>
        <position position="405"/>
    </location>
    <ligand>
        <name>acetyl-CoA</name>
        <dbReference type="ChEBI" id="CHEBI:57288"/>
    </ligand>
</feature>
<keyword evidence="12 20" id="KW-0133">Cell shape</keyword>
<gene>
    <name evidence="20 23" type="primary">glmU</name>
    <name evidence="23" type="ORF">GIY09_07050</name>
</gene>
<evidence type="ECO:0000256" key="16">
    <source>
        <dbReference type="ARBA" id="ARBA00023316"/>
    </source>
</evidence>
<reference evidence="23 24" key="1">
    <citation type="submission" date="2019-11" db="EMBL/GenBank/DDBJ databases">
        <title>Characterisation of Fundicoccus ignavus gen. nov. sp. nov., a novel genus of the family Aerococcaceae isolated from bulk tank milk.</title>
        <authorList>
            <person name="Siebert A."/>
            <person name="Huptas C."/>
            <person name="Wenning M."/>
            <person name="Scherer S."/>
            <person name="Doll E.V."/>
        </authorList>
    </citation>
    <scope>NUCLEOTIDE SEQUENCE [LARGE SCALE GENOMIC DNA]</scope>
    <source>
        <strain evidence="23 24">WS4759</strain>
    </source>
</reference>
<feature type="region of interest" description="Linker" evidence="20">
    <location>
        <begin position="231"/>
        <end position="251"/>
    </location>
</feature>
<name>A0A6I2GCV3_9LACT</name>
<dbReference type="Proteomes" id="UP000430975">
    <property type="component" value="Unassembled WGS sequence"/>
</dbReference>
<feature type="binding site" evidence="20">
    <location>
        <position position="73"/>
    </location>
    <ligand>
        <name>UDP-N-acetyl-alpha-D-glucosamine</name>
        <dbReference type="ChEBI" id="CHEBI:57705"/>
    </ligand>
</feature>
<dbReference type="GO" id="GO:0005737">
    <property type="term" value="C:cytoplasm"/>
    <property type="evidence" value="ECO:0007669"/>
    <property type="project" value="UniProtKB-SubCell"/>
</dbReference>
<feature type="binding site" evidence="20">
    <location>
        <position position="228"/>
    </location>
    <ligand>
        <name>Mg(2+)</name>
        <dbReference type="ChEBI" id="CHEBI:18420"/>
    </ligand>
</feature>
<dbReference type="PANTHER" id="PTHR43584:SF3">
    <property type="entry name" value="BIFUNCTIONAL PROTEIN GLMU"/>
    <property type="match status" value="1"/>
</dbReference>
<feature type="domain" description="Nucleotidyl transferase" evidence="21">
    <location>
        <begin position="6"/>
        <end position="220"/>
    </location>
</feature>
<comment type="similarity">
    <text evidence="4 20">In the C-terminal section; belongs to the transferase hexapeptide repeat family.</text>
</comment>
<keyword evidence="10 20" id="KW-0677">Repeat</keyword>
<feature type="binding site" evidence="20">
    <location>
        <position position="351"/>
    </location>
    <ligand>
        <name>UDP-N-acetyl-alpha-D-glucosamine</name>
        <dbReference type="ChEBI" id="CHEBI:57705"/>
    </ligand>
</feature>
<dbReference type="EC" id="2.3.1.157" evidence="20"/>
<dbReference type="InterPro" id="IPR018357">
    <property type="entry name" value="Hexapep_transf_CS"/>
</dbReference>
<dbReference type="InterPro" id="IPR038009">
    <property type="entry name" value="GlmU_C_LbH"/>
</dbReference>
<dbReference type="SUPFAM" id="SSF53448">
    <property type="entry name" value="Nucleotide-diphospho-sugar transferases"/>
    <property type="match status" value="1"/>
</dbReference>
<comment type="function">
    <text evidence="19 20">Catalyzes the last two sequential reactions in the de novo biosynthetic pathway for UDP-N-acetylglucosamine (UDP-GlcNAc). The C-terminal domain catalyzes the transfer of acetyl group from acetyl coenzyme A to glucosamine-1-phosphate (GlcN-1-P) to produce N-acetylglucosamine-1-phosphate (GlcNAc-1-P), which is converted into UDP-GlcNAc by the transfer of uridine 5-monophosphate (from uridine 5-triphosphate), a reaction catalyzed by the N-terminal domain.</text>
</comment>
<dbReference type="InterPro" id="IPR050065">
    <property type="entry name" value="GlmU-like"/>
</dbReference>
<comment type="caution">
    <text evidence="23">The sequence shown here is derived from an EMBL/GenBank/DDBJ whole genome shotgun (WGS) entry which is preliminary data.</text>
</comment>
<sequence>MSNRMAIVLAAGKGTRMKSSLYKVLHPVCGLPMVEHVIRSVKQSGVEQIVTIVGHGAEKVQEVLGDSSEYALQAEQLGTGHAVLQAKDLLASQEGTTLVICGDTPLLTGETLQQLFETHETTGAKATILTAVAEDSTGYGRIVRSANGEVAKIVEQKDASEAELEIKEINTGTYVFDNQALFVALASVKNDNAQGEYYLPDVIELIKADGDSVSAHIMDDMDEAIGVNDRVALSQAQRTMMRRINLMHMRNGVTFGNADSTYIEPDVVIGNDTVLEAGVQLKGQTTIGSNCFIGMNSEIIDSQIADNVKITQSVIEHSSVGELSDIGPFAHLRPNSVLGQHVHIGNFVEVKNSNIGDETKAGHLAYIGDADLGKDINVGCGTIFVNYNGKSKARSVIGDQAFIGSNANIVAPVNIGDKAFIAAGSTIINDIPEEALAISRSEQKNVPNYWEKLSKK</sequence>
<evidence type="ECO:0000256" key="20">
    <source>
        <dbReference type="HAMAP-Rule" id="MF_01631"/>
    </source>
</evidence>
<feature type="binding site" evidence="20">
    <location>
        <position position="423"/>
    </location>
    <ligand>
        <name>acetyl-CoA</name>
        <dbReference type="ChEBI" id="CHEBI:57288"/>
    </ligand>
</feature>
<comment type="catalytic activity">
    <reaction evidence="18 20">
        <text>N-acetyl-alpha-D-glucosamine 1-phosphate + UTP + H(+) = UDP-N-acetyl-alpha-D-glucosamine + diphosphate</text>
        <dbReference type="Rhea" id="RHEA:13509"/>
        <dbReference type="ChEBI" id="CHEBI:15378"/>
        <dbReference type="ChEBI" id="CHEBI:33019"/>
        <dbReference type="ChEBI" id="CHEBI:46398"/>
        <dbReference type="ChEBI" id="CHEBI:57705"/>
        <dbReference type="ChEBI" id="CHEBI:57776"/>
        <dbReference type="EC" id="2.7.7.23"/>
    </reaction>
</comment>
<feature type="binding site" evidence="20">
    <location>
        <position position="366"/>
    </location>
    <ligand>
        <name>UDP-N-acetyl-alpha-D-glucosamine</name>
        <dbReference type="ChEBI" id="CHEBI:57705"/>
    </ligand>
</feature>
<comment type="cofactor">
    <cofactor evidence="20">
        <name>Mg(2+)</name>
        <dbReference type="ChEBI" id="CHEBI:18420"/>
    </cofactor>
    <text evidence="20">Binds 1 Mg(2+) ion per subunit.</text>
</comment>
<comment type="subunit">
    <text evidence="20">Homotrimer.</text>
</comment>
<dbReference type="CDD" id="cd02540">
    <property type="entry name" value="GT2_GlmU_N_bac"/>
    <property type="match status" value="1"/>
</dbReference>
<evidence type="ECO:0000256" key="6">
    <source>
        <dbReference type="ARBA" id="ARBA00022490"/>
    </source>
</evidence>
<feature type="domain" description="Mannose-1-phosphate guanyltransferase C-terminal" evidence="22">
    <location>
        <begin position="264"/>
        <end position="354"/>
    </location>
</feature>
<dbReference type="InterPro" id="IPR005835">
    <property type="entry name" value="NTP_transferase_dom"/>
</dbReference>
<dbReference type="GO" id="GO:0008360">
    <property type="term" value="P:regulation of cell shape"/>
    <property type="evidence" value="ECO:0007669"/>
    <property type="project" value="UniProtKB-KW"/>
</dbReference>
<evidence type="ECO:0000256" key="2">
    <source>
        <dbReference type="ARBA" id="ARBA00005166"/>
    </source>
</evidence>
<comment type="similarity">
    <text evidence="5 20">In the N-terminal section; belongs to the N-acetylglucosamine-1-phosphate uridyltransferase family.</text>
</comment>
<evidence type="ECO:0000256" key="10">
    <source>
        <dbReference type="ARBA" id="ARBA00022737"/>
    </source>
</evidence>
<evidence type="ECO:0000256" key="8">
    <source>
        <dbReference type="ARBA" id="ARBA00022695"/>
    </source>
</evidence>
<feature type="binding site" evidence="20">
    <location>
        <position position="140"/>
    </location>
    <ligand>
        <name>UDP-N-acetyl-alpha-D-glucosamine</name>
        <dbReference type="ChEBI" id="CHEBI:57705"/>
    </ligand>
</feature>
<dbReference type="GO" id="GO:0019134">
    <property type="term" value="F:glucosamine-1-phosphate N-acetyltransferase activity"/>
    <property type="evidence" value="ECO:0007669"/>
    <property type="project" value="UniProtKB-UniRule"/>
</dbReference>
<keyword evidence="9 20" id="KW-0479">Metal-binding</keyword>
<dbReference type="InterPro" id="IPR005882">
    <property type="entry name" value="Bifunctional_GlmU"/>
</dbReference>
<feature type="region of interest" description="Pyrophosphorylase" evidence="20">
    <location>
        <begin position="1"/>
        <end position="230"/>
    </location>
</feature>
<dbReference type="Pfam" id="PF25087">
    <property type="entry name" value="GMPPB_C"/>
    <property type="match status" value="1"/>
</dbReference>
<keyword evidence="16 20" id="KW-0961">Cell wall biogenesis/degradation</keyword>
<evidence type="ECO:0000256" key="5">
    <source>
        <dbReference type="ARBA" id="ARBA00007947"/>
    </source>
</evidence>
<feature type="binding site" evidence="20">
    <location>
        <begin position="386"/>
        <end position="387"/>
    </location>
    <ligand>
        <name>acetyl-CoA</name>
        <dbReference type="ChEBI" id="CHEBI:57288"/>
    </ligand>
</feature>
<evidence type="ECO:0000256" key="13">
    <source>
        <dbReference type="ARBA" id="ARBA00022984"/>
    </source>
</evidence>
<feature type="binding site" evidence="20">
    <location>
        <begin position="78"/>
        <end position="79"/>
    </location>
    <ligand>
        <name>UDP-N-acetyl-alpha-D-glucosamine</name>
        <dbReference type="ChEBI" id="CHEBI:57705"/>
    </ligand>
</feature>
<feature type="binding site" evidence="20">
    <location>
        <begin position="9"/>
        <end position="12"/>
    </location>
    <ligand>
        <name>UDP-N-acetyl-alpha-D-glucosamine</name>
        <dbReference type="ChEBI" id="CHEBI:57705"/>
    </ligand>
</feature>
<keyword evidence="11 20" id="KW-0460">Magnesium</keyword>
<evidence type="ECO:0000256" key="3">
    <source>
        <dbReference type="ARBA" id="ARBA00005208"/>
    </source>
</evidence>
<evidence type="ECO:0000256" key="7">
    <source>
        <dbReference type="ARBA" id="ARBA00022679"/>
    </source>
</evidence>
<keyword evidence="15 20" id="KW-0012">Acyltransferase</keyword>
<organism evidence="23 24">
    <name type="scientific">Fundicoccus ignavus</name>
    <dbReference type="NCBI Taxonomy" id="2664442"/>
    <lineage>
        <taxon>Bacteria</taxon>
        <taxon>Bacillati</taxon>
        <taxon>Bacillota</taxon>
        <taxon>Bacilli</taxon>
        <taxon>Lactobacillales</taxon>
        <taxon>Aerococcaceae</taxon>
        <taxon>Fundicoccus</taxon>
    </lineage>
</organism>
<evidence type="ECO:0000256" key="17">
    <source>
        <dbReference type="ARBA" id="ARBA00048247"/>
    </source>
</evidence>
<evidence type="ECO:0000256" key="9">
    <source>
        <dbReference type="ARBA" id="ARBA00022723"/>
    </source>
</evidence>
<dbReference type="Pfam" id="PF00132">
    <property type="entry name" value="Hexapep"/>
    <property type="match status" value="1"/>
</dbReference>
<dbReference type="InterPro" id="IPR001451">
    <property type="entry name" value="Hexapep"/>
</dbReference>
<dbReference type="GO" id="GO:0009252">
    <property type="term" value="P:peptidoglycan biosynthetic process"/>
    <property type="evidence" value="ECO:0007669"/>
    <property type="project" value="UniProtKB-UniRule"/>
</dbReference>
<evidence type="ECO:0000256" key="18">
    <source>
        <dbReference type="ARBA" id="ARBA00048493"/>
    </source>
</evidence>
<dbReference type="HAMAP" id="MF_01631">
    <property type="entry name" value="GlmU"/>
    <property type="match status" value="1"/>
</dbReference>
<dbReference type="InterPro" id="IPR011004">
    <property type="entry name" value="Trimer_LpxA-like_sf"/>
</dbReference>
<feature type="binding site" evidence="20">
    <location>
        <position position="333"/>
    </location>
    <ligand>
        <name>UDP-N-acetyl-alpha-D-glucosamine</name>
        <dbReference type="ChEBI" id="CHEBI:57705"/>
    </ligand>
</feature>
<dbReference type="CDD" id="cd03353">
    <property type="entry name" value="LbH_GlmU_C"/>
    <property type="match status" value="1"/>
</dbReference>
<comment type="catalytic activity">
    <reaction evidence="17 20">
        <text>alpha-D-glucosamine 1-phosphate + acetyl-CoA = N-acetyl-alpha-D-glucosamine 1-phosphate + CoA + H(+)</text>
        <dbReference type="Rhea" id="RHEA:13725"/>
        <dbReference type="ChEBI" id="CHEBI:15378"/>
        <dbReference type="ChEBI" id="CHEBI:57287"/>
        <dbReference type="ChEBI" id="CHEBI:57288"/>
        <dbReference type="ChEBI" id="CHEBI:57776"/>
        <dbReference type="ChEBI" id="CHEBI:58516"/>
        <dbReference type="EC" id="2.3.1.157"/>
    </reaction>
</comment>
<keyword evidence="7 20" id="KW-0808">Transferase</keyword>
<dbReference type="PANTHER" id="PTHR43584">
    <property type="entry name" value="NUCLEOTIDYL TRANSFERASE"/>
    <property type="match status" value="1"/>
</dbReference>
<keyword evidence="13 20" id="KW-0573">Peptidoglycan synthesis</keyword>
<evidence type="ECO:0000256" key="19">
    <source>
        <dbReference type="ARBA" id="ARBA00049628"/>
    </source>
</evidence>
<comment type="pathway">
    <text evidence="20">Bacterial outer membrane biogenesis; LPS lipid A biosynthesis.</text>
</comment>
<dbReference type="GO" id="GO:0016020">
    <property type="term" value="C:membrane"/>
    <property type="evidence" value="ECO:0007669"/>
    <property type="project" value="GOC"/>
</dbReference>
<dbReference type="SUPFAM" id="SSF51161">
    <property type="entry name" value="Trimeric LpxA-like enzymes"/>
    <property type="match status" value="1"/>
</dbReference>
<dbReference type="RefSeq" id="WP_153863576.1">
    <property type="nucleotide sequence ID" value="NZ_WJQS01000005.1"/>
</dbReference>
<feature type="binding site" evidence="20">
    <location>
        <position position="155"/>
    </location>
    <ligand>
        <name>UDP-N-acetyl-alpha-D-glucosamine</name>
        <dbReference type="ChEBI" id="CHEBI:57705"/>
    </ligand>
</feature>
<dbReference type="GO" id="GO:0009245">
    <property type="term" value="P:lipid A biosynthetic process"/>
    <property type="evidence" value="ECO:0007669"/>
    <property type="project" value="UniProtKB-UniRule"/>
</dbReference>
<dbReference type="GO" id="GO:0000902">
    <property type="term" value="P:cell morphogenesis"/>
    <property type="evidence" value="ECO:0007669"/>
    <property type="project" value="UniProtKB-UniRule"/>
</dbReference>
<dbReference type="PROSITE" id="PS00101">
    <property type="entry name" value="HEXAPEP_TRANSFERASES"/>
    <property type="match status" value="1"/>
</dbReference>
<comment type="pathway">
    <text evidence="2 20">Nucleotide-sugar biosynthesis; UDP-N-acetyl-alpha-D-glucosamine biosynthesis; N-acetyl-alpha-D-glucosamine 1-phosphate from alpha-D-glucosamine 6-phosphate (route II): step 2/2.</text>
</comment>
<evidence type="ECO:0000313" key="23">
    <source>
        <dbReference type="EMBL" id="MRI85637.1"/>
    </source>
</evidence>
<evidence type="ECO:0000256" key="11">
    <source>
        <dbReference type="ARBA" id="ARBA00022842"/>
    </source>
</evidence>
<dbReference type="InterPro" id="IPR056729">
    <property type="entry name" value="GMPPB_C"/>
</dbReference>
<dbReference type="Pfam" id="PF00483">
    <property type="entry name" value="NTP_transferase"/>
    <property type="match status" value="1"/>
</dbReference>
<comment type="pathway">
    <text evidence="3 20">Nucleotide-sugar biosynthesis; UDP-N-acetyl-alpha-D-glucosamine biosynthesis; UDP-N-acetyl-alpha-D-glucosamine from N-acetyl-alpha-D-glucosamine 1-phosphate: step 1/1.</text>
</comment>
<feature type="active site" description="Proton acceptor" evidence="20">
    <location>
        <position position="363"/>
    </location>
</feature>
<dbReference type="NCBIfam" id="NF010934">
    <property type="entry name" value="PRK14354.1"/>
    <property type="match status" value="1"/>
</dbReference>
<keyword evidence="14 20" id="KW-0511">Multifunctional enzyme</keyword>
<feature type="binding site" evidence="20">
    <location>
        <position position="377"/>
    </location>
    <ligand>
        <name>UDP-N-acetyl-alpha-D-glucosamine</name>
        <dbReference type="ChEBI" id="CHEBI:57705"/>
    </ligand>
</feature>
<dbReference type="UniPathway" id="UPA00113">
    <property type="reaction ID" value="UER00532"/>
</dbReference>
<dbReference type="GO" id="GO:0003977">
    <property type="term" value="F:UDP-N-acetylglucosamine diphosphorylase activity"/>
    <property type="evidence" value="ECO:0007669"/>
    <property type="project" value="UniProtKB-UniRule"/>
</dbReference>
<feature type="binding site" evidence="20">
    <location>
        <position position="103"/>
    </location>
    <ligand>
        <name>Mg(2+)</name>
        <dbReference type="ChEBI" id="CHEBI:18420"/>
    </ligand>
</feature>
<dbReference type="NCBIfam" id="TIGR01173">
    <property type="entry name" value="glmU"/>
    <property type="match status" value="1"/>
</dbReference>
<comment type="caution">
    <text evidence="20">Lacks conserved residue(s) required for the propagation of feature annotation.</text>
</comment>
<feature type="region of interest" description="N-acetyltransferase" evidence="20">
    <location>
        <begin position="252"/>
        <end position="456"/>
    </location>
</feature>
<protein>
    <recommendedName>
        <fullName evidence="20">Bifunctional protein GlmU</fullName>
    </recommendedName>
    <domain>
        <recommendedName>
            <fullName evidence="20">UDP-N-acetylglucosamine pyrophosphorylase</fullName>
            <ecNumber evidence="20">2.7.7.23</ecNumber>
        </recommendedName>
        <alternativeName>
            <fullName evidence="20">N-acetylglucosamine-1-phosphate uridyltransferase</fullName>
        </alternativeName>
    </domain>
    <domain>
        <recommendedName>
            <fullName evidence="20">Glucosamine-1-phosphate N-acetyltransferase</fullName>
            <ecNumber evidence="20">2.3.1.157</ecNumber>
        </recommendedName>
    </domain>
</protein>
<dbReference type="GO" id="GO:0000287">
    <property type="term" value="F:magnesium ion binding"/>
    <property type="evidence" value="ECO:0007669"/>
    <property type="project" value="UniProtKB-UniRule"/>
</dbReference>
<evidence type="ECO:0000256" key="12">
    <source>
        <dbReference type="ARBA" id="ARBA00022960"/>
    </source>
</evidence>
<feature type="binding site" evidence="20">
    <location>
        <position position="170"/>
    </location>
    <ligand>
        <name>UDP-N-acetyl-alpha-D-glucosamine</name>
        <dbReference type="ChEBI" id="CHEBI:57705"/>
    </ligand>
</feature>
<evidence type="ECO:0000313" key="24">
    <source>
        <dbReference type="Proteomes" id="UP000430975"/>
    </source>
</evidence>
<comment type="subcellular location">
    <subcellularLocation>
        <location evidence="1 20">Cytoplasm</location>
    </subcellularLocation>
</comment>
<proteinExistence type="inferred from homology"/>
<dbReference type="GO" id="GO:0071555">
    <property type="term" value="P:cell wall organization"/>
    <property type="evidence" value="ECO:0007669"/>
    <property type="project" value="UniProtKB-KW"/>
</dbReference>
<feature type="binding site" evidence="20">
    <location>
        <position position="228"/>
    </location>
    <ligand>
        <name>UDP-N-acetyl-alpha-D-glucosamine</name>
        <dbReference type="ChEBI" id="CHEBI:57705"/>
    </ligand>
</feature>
<keyword evidence="8 20" id="KW-0548">Nucleotidyltransferase</keyword>
<dbReference type="Gene3D" id="3.90.550.10">
    <property type="entry name" value="Spore Coat Polysaccharide Biosynthesis Protein SpsA, Chain A"/>
    <property type="match status" value="1"/>
</dbReference>
<evidence type="ECO:0000256" key="14">
    <source>
        <dbReference type="ARBA" id="ARBA00023268"/>
    </source>
</evidence>
<dbReference type="EMBL" id="WJQS01000005">
    <property type="protein sequence ID" value="MRI85637.1"/>
    <property type="molecule type" value="Genomic_DNA"/>
</dbReference>
<dbReference type="EC" id="2.7.7.23" evidence="20"/>
<keyword evidence="24" id="KW-1185">Reference proteome</keyword>
<dbReference type="AlphaFoldDB" id="A0A6I2GCV3"/>
<accession>A0A6I2GCV3</accession>
<evidence type="ECO:0000259" key="21">
    <source>
        <dbReference type="Pfam" id="PF00483"/>
    </source>
</evidence>
<keyword evidence="6 20" id="KW-0963">Cytoplasm</keyword>
<evidence type="ECO:0000256" key="15">
    <source>
        <dbReference type="ARBA" id="ARBA00023315"/>
    </source>
</evidence>
<dbReference type="UniPathway" id="UPA00973"/>
<feature type="binding site" evidence="20">
    <location>
        <position position="23"/>
    </location>
    <ligand>
        <name>UDP-N-acetyl-alpha-D-glucosamine</name>
        <dbReference type="ChEBI" id="CHEBI:57705"/>
    </ligand>
</feature>
<evidence type="ECO:0000256" key="4">
    <source>
        <dbReference type="ARBA" id="ARBA00007707"/>
    </source>
</evidence>
<dbReference type="InterPro" id="IPR029044">
    <property type="entry name" value="Nucleotide-diphossugar_trans"/>
</dbReference>